<name>A0A455CC19_PHYMC</name>
<reference evidence="3" key="1">
    <citation type="submission" date="2025-08" db="UniProtKB">
        <authorList>
            <consortium name="RefSeq"/>
        </authorList>
    </citation>
    <scope>IDENTIFICATION</scope>
    <source>
        <tissue evidence="3">Muscle</tissue>
    </source>
</reference>
<sequence length="156" mass="16807">MSPASVPLAAQCPVQPPWGHARVHRASGLQEAVRRCGQAHSRGQASLVASEAEGSGSWKPGARLPPSQALTEWCLGSHPGALSSCCVCASFFRAPHRCYENLRSPAVPEIKEVVSHKYKTPMAHEICYSVLCLFSYVAAVRSSEEDLRTPPRPVSS</sequence>
<gene>
    <name evidence="3" type="primary">MADD</name>
</gene>
<dbReference type="CTD" id="8567"/>
<dbReference type="GO" id="GO:0042981">
    <property type="term" value="P:regulation of apoptotic process"/>
    <property type="evidence" value="ECO:0007669"/>
    <property type="project" value="TreeGrafter"/>
</dbReference>
<dbReference type="InterPro" id="IPR057469">
    <property type="entry name" value="PH_MADD"/>
</dbReference>
<dbReference type="RefSeq" id="XP_028357411.1">
    <property type="nucleotide sequence ID" value="XM_028501610.2"/>
</dbReference>
<dbReference type="Proteomes" id="UP000248484">
    <property type="component" value="Chromosome 16"/>
</dbReference>
<dbReference type="GO" id="GO:0032483">
    <property type="term" value="P:regulation of Rab protein signal transduction"/>
    <property type="evidence" value="ECO:0007669"/>
    <property type="project" value="TreeGrafter"/>
</dbReference>
<dbReference type="GO" id="GO:0005829">
    <property type="term" value="C:cytosol"/>
    <property type="evidence" value="ECO:0007669"/>
    <property type="project" value="TreeGrafter"/>
</dbReference>
<dbReference type="GO" id="GO:0005085">
    <property type="term" value="F:guanyl-nucleotide exchange factor activity"/>
    <property type="evidence" value="ECO:0007669"/>
    <property type="project" value="TreeGrafter"/>
</dbReference>
<dbReference type="Pfam" id="PF25328">
    <property type="entry name" value="PH_MADD"/>
    <property type="match status" value="1"/>
</dbReference>
<protein>
    <submittedName>
        <fullName evidence="3">MAP kinase-activating death domain protein isoform X2</fullName>
    </submittedName>
</protein>
<dbReference type="InterPro" id="IPR039980">
    <property type="entry name" value="MADD"/>
</dbReference>
<dbReference type="PANTHER" id="PTHR13008">
    <property type="entry name" value="MAP-KINASE ACTIVATING DEATH DOMAIN PROTEIN MADD /DENN/AEX-3 C.ELEGANS"/>
    <property type="match status" value="1"/>
</dbReference>
<dbReference type="AlphaFoldDB" id="A0A455CC19"/>
<proteinExistence type="predicted"/>
<evidence type="ECO:0000313" key="3">
    <source>
        <dbReference type="RefSeq" id="XP_028357411.1"/>
    </source>
</evidence>
<accession>A0A455CC19</accession>
<dbReference type="GeneID" id="114488049"/>
<feature type="domain" description="MAP kinase-activating death" evidence="1">
    <location>
        <begin position="108"/>
        <end position="137"/>
    </location>
</feature>
<organism evidence="2 3">
    <name type="scientific">Physeter macrocephalus</name>
    <name type="common">Sperm whale</name>
    <name type="synonym">Physeter catodon</name>
    <dbReference type="NCBI Taxonomy" id="9755"/>
    <lineage>
        <taxon>Eukaryota</taxon>
        <taxon>Metazoa</taxon>
        <taxon>Chordata</taxon>
        <taxon>Craniata</taxon>
        <taxon>Vertebrata</taxon>
        <taxon>Euteleostomi</taxon>
        <taxon>Mammalia</taxon>
        <taxon>Eutheria</taxon>
        <taxon>Laurasiatheria</taxon>
        <taxon>Artiodactyla</taxon>
        <taxon>Whippomorpha</taxon>
        <taxon>Cetacea</taxon>
        <taxon>Odontoceti</taxon>
        <taxon>Physeteridae</taxon>
        <taxon>Physeter</taxon>
    </lineage>
</organism>
<keyword evidence="3" id="KW-0418">Kinase</keyword>
<dbReference type="PANTHER" id="PTHR13008:SF7">
    <property type="entry name" value="MAP KINASE-ACTIVATING DEATH DOMAIN PROTEIN"/>
    <property type="match status" value="1"/>
</dbReference>
<evidence type="ECO:0000259" key="1">
    <source>
        <dbReference type="Pfam" id="PF25328"/>
    </source>
</evidence>
<evidence type="ECO:0000313" key="2">
    <source>
        <dbReference type="Proteomes" id="UP000248484"/>
    </source>
</evidence>
<dbReference type="GO" id="GO:0016301">
    <property type="term" value="F:kinase activity"/>
    <property type="evidence" value="ECO:0007669"/>
    <property type="project" value="UniProtKB-KW"/>
</dbReference>
<keyword evidence="3" id="KW-0808">Transferase</keyword>
<keyword evidence="2" id="KW-1185">Reference proteome</keyword>